<dbReference type="GO" id="GO:0019843">
    <property type="term" value="F:rRNA binding"/>
    <property type="evidence" value="ECO:0007669"/>
    <property type="project" value="InterPro"/>
</dbReference>
<organism evidence="6 7">
    <name type="scientific">Laetiporus sulphureus 93-53</name>
    <dbReference type="NCBI Taxonomy" id="1314785"/>
    <lineage>
        <taxon>Eukaryota</taxon>
        <taxon>Fungi</taxon>
        <taxon>Dikarya</taxon>
        <taxon>Basidiomycota</taxon>
        <taxon>Agaricomycotina</taxon>
        <taxon>Agaricomycetes</taxon>
        <taxon>Polyporales</taxon>
        <taxon>Laetiporus</taxon>
    </lineage>
</organism>
<dbReference type="InParanoid" id="A0A165HPQ6"/>
<dbReference type="GO" id="GO:0006412">
    <property type="term" value="P:translation"/>
    <property type="evidence" value="ECO:0007669"/>
    <property type="project" value="InterPro"/>
</dbReference>
<feature type="domain" description="Large ribosomal subunit protein uL6 alpha-beta" evidence="5">
    <location>
        <begin position="38"/>
        <end position="111"/>
    </location>
</feature>
<proteinExistence type="inferred from homology"/>
<keyword evidence="2 4" id="KW-0689">Ribosomal protein</keyword>
<protein>
    <submittedName>
        <fullName evidence="6">Ribosomal protein L6</fullName>
    </submittedName>
</protein>
<dbReference type="PIRSF" id="PIRSF002162">
    <property type="entry name" value="Ribosomal_L6"/>
    <property type="match status" value="1"/>
</dbReference>
<dbReference type="SUPFAM" id="SSF56053">
    <property type="entry name" value="Ribosomal protein L6"/>
    <property type="match status" value="2"/>
</dbReference>
<evidence type="ECO:0000256" key="2">
    <source>
        <dbReference type="ARBA" id="ARBA00022980"/>
    </source>
</evidence>
<evidence type="ECO:0000313" key="6">
    <source>
        <dbReference type="EMBL" id="KZT12020.1"/>
    </source>
</evidence>
<evidence type="ECO:0000313" key="7">
    <source>
        <dbReference type="Proteomes" id="UP000076871"/>
    </source>
</evidence>
<name>A0A165HPQ6_9APHY</name>
<dbReference type="InterPro" id="IPR000702">
    <property type="entry name" value="Ribosomal_uL6-like"/>
</dbReference>
<gene>
    <name evidence="6" type="ORF">LAESUDRAFT_691138</name>
</gene>
<dbReference type="PRINTS" id="PR00059">
    <property type="entry name" value="RIBOSOMALL6"/>
</dbReference>
<dbReference type="Gene3D" id="3.90.930.12">
    <property type="entry name" value="Ribosomal protein L6, alpha-beta domain"/>
    <property type="match status" value="2"/>
</dbReference>
<dbReference type="Proteomes" id="UP000076871">
    <property type="component" value="Unassembled WGS sequence"/>
</dbReference>
<dbReference type="GO" id="GO:0003735">
    <property type="term" value="F:structural constituent of ribosome"/>
    <property type="evidence" value="ECO:0007669"/>
    <property type="project" value="InterPro"/>
</dbReference>
<dbReference type="InterPro" id="IPR036789">
    <property type="entry name" value="Ribosomal_uL6-like_a/b-dom_sf"/>
</dbReference>
<dbReference type="AlphaFoldDB" id="A0A165HPQ6"/>
<dbReference type="FunCoup" id="A0A165HPQ6">
    <property type="interactions" value="226"/>
</dbReference>
<keyword evidence="7" id="KW-1185">Reference proteome</keyword>
<reference evidence="6 7" key="1">
    <citation type="journal article" date="2016" name="Mol. Biol. Evol.">
        <title>Comparative Genomics of Early-Diverging Mushroom-Forming Fungi Provides Insights into the Origins of Lignocellulose Decay Capabilities.</title>
        <authorList>
            <person name="Nagy L.G."/>
            <person name="Riley R."/>
            <person name="Tritt A."/>
            <person name="Adam C."/>
            <person name="Daum C."/>
            <person name="Floudas D."/>
            <person name="Sun H."/>
            <person name="Yadav J.S."/>
            <person name="Pangilinan J."/>
            <person name="Larsson K.H."/>
            <person name="Matsuura K."/>
            <person name="Barry K."/>
            <person name="Labutti K."/>
            <person name="Kuo R."/>
            <person name="Ohm R.A."/>
            <person name="Bhattacharya S.S."/>
            <person name="Shirouzu T."/>
            <person name="Yoshinaga Y."/>
            <person name="Martin F.M."/>
            <person name="Grigoriev I.V."/>
            <person name="Hibbett D.S."/>
        </authorList>
    </citation>
    <scope>NUCLEOTIDE SEQUENCE [LARGE SCALE GENOMIC DNA]</scope>
    <source>
        <strain evidence="6 7">93-53</strain>
    </source>
</reference>
<feature type="domain" description="Large ribosomal subunit protein uL6 alpha-beta" evidence="5">
    <location>
        <begin position="120"/>
        <end position="202"/>
    </location>
</feature>
<dbReference type="InterPro" id="IPR002358">
    <property type="entry name" value="Ribosomal_uL6_CS"/>
</dbReference>
<comment type="similarity">
    <text evidence="1 4">Belongs to the universal ribosomal protein uL6 family.</text>
</comment>
<dbReference type="GO" id="GO:0005762">
    <property type="term" value="C:mitochondrial large ribosomal subunit"/>
    <property type="evidence" value="ECO:0007669"/>
    <property type="project" value="TreeGrafter"/>
</dbReference>
<dbReference type="PANTHER" id="PTHR11655:SF14">
    <property type="entry name" value="LARGE RIBOSOMAL SUBUNIT PROTEIN UL6M"/>
    <property type="match status" value="1"/>
</dbReference>
<dbReference type="STRING" id="1314785.A0A165HPQ6"/>
<evidence type="ECO:0000256" key="1">
    <source>
        <dbReference type="ARBA" id="ARBA00009356"/>
    </source>
</evidence>
<dbReference type="GeneID" id="63823109"/>
<evidence type="ECO:0000259" key="5">
    <source>
        <dbReference type="Pfam" id="PF00347"/>
    </source>
</evidence>
<accession>A0A165HPQ6</accession>
<dbReference type="PANTHER" id="PTHR11655">
    <property type="entry name" value="60S/50S RIBOSOMAL PROTEIN L6/L9"/>
    <property type="match status" value="1"/>
</dbReference>
<dbReference type="EMBL" id="KV427606">
    <property type="protein sequence ID" value="KZT12020.1"/>
    <property type="molecule type" value="Genomic_DNA"/>
</dbReference>
<evidence type="ECO:0000256" key="3">
    <source>
        <dbReference type="ARBA" id="ARBA00023274"/>
    </source>
</evidence>
<dbReference type="Pfam" id="PF00347">
    <property type="entry name" value="Ribosomal_L6"/>
    <property type="match status" value="2"/>
</dbReference>
<dbReference type="NCBIfam" id="TIGR03654">
    <property type="entry name" value="L6_bact"/>
    <property type="match status" value="1"/>
</dbReference>
<evidence type="ECO:0000256" key="4">
    <source>
        <dbReference type="RuleBase" id="RU003869"/>
    </source>
</evidence>
<sequence length="217" mass="23799">MVLRQGIRHFFPSLRSFSSSAVTCDAHISNIGKVPIKIPPGVTLTPSPTALSVQGPLGTTTVHLHPFVQLTFQDPNTVAVTVDDSSEKKQRSMWGTTRTFISNAIVGTSEGFKVPLNLVGVGYRAALEEDPRGKGDGRSGQRLSMKLGYSHVVYIAVPENIKAEVPQPTKIILSCIDKYQVGQFAADIRRWRKPEPYKGKGIFVGDEVIRIKTVKKK</sequence>
<dbReference type="InterPro" id="IPR019906">
    <property type="entry name" value="Ribosomal_uL6_bac-type"/>
</dbReference>
<dbReference type="OrthoDB" id="540873at2759"/>
<dbReference type="RefSeq" id="XP_040769668.1">
    <property type="nucleotide sequence ID" value="XM_040906080.1"/>
</dbReference>
<dbReference type="PROSITE" id="PS00525">
    <property type="entry name" value="RIBOSOMAL_L6_1"/>
    <property type="match status" value="1"/>
</dbReference>
<keyword evidence="3 4" id="KW-0687">Ribonucleoprotein</keyword>
<dbReference type="InterPro" id="IPR020040">
    <property type="entry name" value="Ribosomal_uL6_a/b-dom"/>
</dbReference>